<dbReference type="EMBL" id="RCCI01000004">
    <property type="protein sequence ID" value="RLJ67622.1"/>
    <property type="molecule type" value="Genomic_DNA"/>
</dbReference>
<dbReference type="AlphaFoldDB" id="A0A497XIB9"/>
<keyword evidence="4" id="KW-1185">Reference proteome</keyword>
<proteinExistence type="predicted"/>
<reference evidence="3 4" key="1">
    <citation type="submission" date="2018-10" db="EMBL/GenBank/DDBJ databases">
        <title>Genomic Encyclopedia of Type Strains, Phase IV (KMG-IV): sequencing the most valuable type-strain genomes for metagenomic binning, comparative biology and taxonomic classification.</title>
        <authorList>
            <person name="Goeker M."/>
        </authorList>
    </citation>
    <scope>NUCLEOTIDE SEQUENCE [LARGE SCALE GENOMIC DNA]</scope>
    <source>
        <strain evidence="3 4">DSM 26916</strain>
    </source>
</reference>
<comment type="caution">
    <text evidence="3">The sequence shown here is derived from an EMBL/GenBank/DDBJ whole genome shotgun (WGS) entry which is preliminary data.</text>
</comment>
<dbReference type="GO" id="GO:0016757">
    <property type="term" value="F:glycosyltransferase activity"/>
    <property type="evidence" value="ECO:0007669"/>
    <property type="project" value="TreeGrafter"/>
</dbReference>
<dbReference type="GO" id="GO:0009103">
    <property type="term" value="P:lipopolysaccharide biosynthetic process"/>
    <property type="evidence" value="ECO:0007669"/>
    <property type="project" value="TreeGrafter"/>
</dbReference>
<dbReference type="Gene3D" id="3.40.50.2000">
    <property type="entry name" value="Glycogen Phosphorylase B"/>
    <property type="match status" value="2"/>
</dbReference>
<dbReference type="Pfam" id="PF12000">
    <property type="entry name" value="Glyco_trans_4_3"/>
    <property type="match status" value="1"/>
</dbReference>
<organism evidence="3 4">
    <name type="scientific">Sulfurisoma sediminicola</name>
    <dbReference type="NCBI Taxonomy" id="1381557"/>
    <lineage>
        <taxon>Bacteria</taxon>
        <taxon>Pseudomonadati</taxon>
        <taxon>Pseudomonadota</taxon>
        <taxon>Betaproteobacteria</taxon>
        <taxon>Nitrosomonadales</taxon>
        <taxon>Sterolibacteriaceae</taxon>
        <taxon>Sulfurisoma</taxon>
    </lineage>
</organism>
<name>A0A497XIB9_9PROT</name>
<keyword evidence="1 3" id="KW-0808">Transferase</keyword>
<dbReference type="SUPFAM" id="SSF53756">
    <property type="entry name" value="UDP-Glycosyltransferase/glycogen phosphorylase"/>
    <property type="match status" value="1"/>
</dbReference>
<feature type="domain" description="Glycosyl transferase family 4" evidence="2">
    <location>
        <begin position="25"/>
        <end position="194"/>
    </location>
</feature>
<gene>
    <name evidence="3" type="ORF">DFR35_0171</name>
</gene>
<dbReference type="Pfam" id="PF13692">
    <property type="entry name" value="Glyco_trans_1_4"/>
    <property type="match status" value="1"/>
</dbReference>
<accession>A0A497XIB9</accession>
<evidence type="ECO:0000313" key="3">
    <source>
        <dbReference type="EMBL" id="RLJ67622.1"/>
    </source>
</evidence>
<dbReference type="InterPro" id="IPR022623">
    <property type="entry name" value="Glyco_trans_4"/>
</dbReference>
<dbReference type="PANTHER" id="PTHR46401">
    <property type="entry name" value="GLYCOSYLTRANSFERASE WBBK-RELATED"/>
    <property type="match status" value="1"/>
</dbReference>
<evidence type="ECO:0000256" key="1">
    <source>
        <dbReference type="ARBA" id="ARBA00022679"/>
    </source>
</evidence>
<evidence type="ECO:0000259" key="2">
    <source>
        <dbReference type="Pfam" id="PF12000"/>
    </source>
</evidence>
<protein>
    <submittedName>
        <fullName evidence="3">Glycosyltransferase involved in cell wall biosynthesis</fullName>
    </submittedName>
</protein>
<dbReference type="PANTHER" id="PTHR46401:SF2">
    <property type="entry name" value="GLYCOSYLTRANSFERASE WBBK-RELATED"/>
    <property type="match status" value="1"/>
</dbReference>
<dbReference type="Proteomes" id="UP000268908">
    <property type="component" value="Unassembled WGS sequence"/>
</dbReference>
<evidence type="ECO:0000313" key="4">
    <source>
        <dbReference type="Proteomes" id="UP000268908"/>
    </source>
</evidence>
<sequence length="408" mass="45493">MRLLVIHRHFPGQFRHLLPLLAELGHEVVGIGERESLEKFILPSKVRLHAYRATSLPESRPFALTARFDEAVRRGLVVARTANRIKVAGFTPDVVLAHTGWGEAMFIKEVFPDAHLVGYFEYYFQPRATDIGFDPETPSRLVDNFLVRTANAINLTSLTACDAGIAPTQWQKSHYPAEFHAKLQVIHEGIDTETVRPDPAARFRLPGGRILTRADRVVTYVSRCLEPYRGFHVFMRSLPRLLELQPDAQVLIAGAECNRYSPPPSQFASYKDALLAELGDKIDPTRVHFLGKLAYPDYLKLLQVSPAHVYLTYPFVLSWSMLEAMAAGCVVVGSATGPVTEFIEDGRNGFLVDFFDTEAIANRIASVLDAESGLDSLRDAARATVVEQLDTRSRALPELLNLLGRLTT</sequence>